<dbReference type="AlphaFoldDB" id="A0A0F9I530"/>
<gene>
    <name evidence="1" type="ORF">LCGC14_1622360</name>
</gene>
<sequence length="137" mass="14797">MIQTVTDKNHCVFGFEYQQLSKEEIKKKSEEYVDKAKPFITASLISLSAYLIAKASSVVKEALKIFVSTNYPEQADIYGPVIDHSVDVSAKGALLVTTASAGKSSEKSARLSKKCLNSPSGDCSLSILSALSRKLGF</sequence>
<name>A0A0F9I530_9ZZZZ</name>
<evidence type="ECO:0000313" key="1">
    <source>
        <dbReference type="EMBL" id="KKM22726.1"/>
    </source>
</evidence>
<organism evidence="1">
    <name type="scientific">marine sediment metagenome</name>
    <dbReference type="NCBI Taxonomy" id="412755"/>
    <lineage>
        <taxon>unclassified sequences</taxon>
        <taxon>metagenomes</taxon>
        <taxon>ecological metagenomes</taxon>
    </lineage>
</organism>
<accession>A0A0F9I530</accession>
<protein>
    <submittedName>
        <fullName evidence="1">Uncharacterized protein</fullName>
    </submittedName>
</protein>
<dbReference type="EMBL" id="LAZR01013273">
    <property type="protein sequence ID" value="KKM22726.1"/>
    <property type="molecule type" value="Genomic_DNA"/>
</dbReference>
<proteinExistence type="predicted"/>
<comment type="caution">
    <text evidence="1">The sequence shown here is derived from an EMBL/GenBank/DDBJ whole genome shotgun (WGS) entry which is preliminary data.</text>
</comment>
<reference evidence="1" key="1">
    <citation type="journal article" date="2015" name="Nature">
        <title>Complex archaea that bridge the gap between prokaryotes and eukaryotes.</title>
        <authorList>
            <person name="Spang A."/>
            <person name="Saw J.H."/>
            <person name="Jorgensen S.L."/>
            <person name="Zaremba-Niedzwiedzka K."/>
            <person name="Martijn J."/>
            <person name="Lind A.E."/>
            <person name="van Eijk R."/>
            <person name="Schleper C."/>
            <person name="Guy L."/>
            <person name="Ettema T.J."/>
        </authorList>
    </citation>
    <scope>NUCLEOTIDE SEQUENCE</scope>
</reference>